<dbReference type="Pfam" id="PF01575">
    <property type="entry name" value="MaoC_dehydratas"/>
    <property type="match status" value="1"/>
</dbReference>
<keyword evidence="4" id="KW-1185">Reference proteome</keyword>
<gene>
    <name evidence="3" type="ORF">M1O15_28080</name>
</gene>
<dbReference type="PANTHER" id="PTHR43841">
    <property type="entry name" value="3-HYDROXYACYL-THIOESTER DEHYDRATASE HTDX-RELATED"/>
    <property type="match status" value="1"/>
</dbReference>
<evidence type="ECO:0000313" key="3">
    <source>
        <dbReference type="EMBL" id="MCK8681183.1"/>
    </source>
</evidence>
<name>A0ABT0IIN9_9ACTN</name>
<accession>A0ABT0IIN9</accession>
<dbReference type="Proteomes" id="UP001522868">
    <property type="component" value="Unassembled WGS sequence"/>
</dbReference>
<dbReference type="InterPro" id="IPR003965">
    <property type="entry name" value="Fatty_acid_synthase"/>
</dbReference>
<organism evidence="3 4">
    <name type="scientific">Streptomyces lichenis</name>
    <dbReference type="NCBI Taxonomy" id="2306967"/>
    <lineage>
        <taxon>Bacteria</taxon>
        <taxon>Bacillati</taxon>
        <taxon>Actinomycetota</taxon>
        <taxon>Actinomycetes</taxon>
        <taxon>Kitasatosporales</taxon>
        <taxon>Streptomycetaceae</taxon>
        <taxon>Streptomyces</taxon>
    </lineage>
</organism>
<dbReference type="EMBL" id="JALPTH010000036">
    <property type="protein sequence ID" value="MCK8681183.1"/>
    <property type="molecule type" value="Genomic_DNA"/>
</dbReference>
<dbReference type="PRINTS" id="PR01483">
    <property type="entry name" value="FASYNTHASE"/>
</dbReference>
<dbReference type="Gene3D" id="3.10.129.10">
    <property type="entry name" value="Hotdog Thioesterase"/>
    <property type="match status" value="1"/>
</dbReference>
<comment type="similarity">
    <text evidence="1">Belongs to the enoyl-CoA hydratase/isomerase family.</text>
</comment>
<feature type="domain" description="MaoC-like" evidence="2">
    <location>
        <begin position="178"/>
        <end position="248"/>
    </location>
</feature>
<evidence type="ECO:0000256" key="1">
    <source>
        <dbReference type="ARBA" id="ARBA00005254"/>
    </source>
</evidence>
<reference evidence="3 4" key="1">
    <citation type="submission" date="2022-04" db="EMBL/GenBank/DDBJ databases">
        <title>Streptomyces sp. nov. LCR6-01 isolated from Lichen of Dirinaria sp.</title>
        <authorList>
            <person name="Kanchanasin P."/>
            <person name="Tanasupawat S."/>
            <person name="Phongsopitanun W."/>
        </authorList>
    </citation>
    <scope>NUCLEOTIDE SEQUENCE [LARGE SCALE GENOMIC DNA]</scope>
    <source>
        <strain evidence="3 4">LCR6-01</strain>
    </source>
</reference>
<evidence type="ECO:0000313" key="4">
    <source>
        <dbReference type="Proteomes" id="UP001522868"/>
    </source>
</evidence>
<proteinExistence type="inferred from homology"/>
<comment type="caution">
    <text evidence="3">The sequence shown here is derived from an EMBL/GenBank/DDBJ whole genome shotgun (WGS) entry which is preliminary data.</text>
</comment>
<dbReference type="PANTHER" id="PTHR43841:SF1">
    <property type="entry name" value="3-HYDROXYACYL-THIOESTER DEHYDRATASE X"/>
    <property type="match status" value="1"/>
</dbReference>
<dbReference type="RefSeq" id="WP_248637007.1">
    <property type="nucleotide sequence ID" value="NZ_JALPTH010000036.1"/>
</dbReference>
<protein>
    <recommendedName>
        <fullName evidence="2">MaoC-like domain-containing protein</fullName>
    </recommendedName>
</protein>
<dbReference type="CDD" id="cd03441">
    <property type="entry name" value="R_hydratase_like"/>
    <property type="match status" value="1"/>
</dbReference>
<sequence length="273" mass="29830">MSLPLTLATGALRSPFKRLPPTPAALSHTARLHRPAVRPDPHRLHTYNHLCGYGTAETIPLPYPHLLGFPLAMRLMAAPAFPLPLLGLVHTRITLTRHHPLTPDAPLDLTVHVTGLSPHHRGTEATVTTEAHSPDGTLLWDSTSAYLARHPTPDQDQERTDRSAPAPLPALAEWRLPPDLGRRYGAVSGDRNPIHLHPLTARPFGFRRPIAHGMYTLARCLSQQQLPDAVRVEATFTAPVPLPATAVYAADNQAFELRAPDGRAHLRGTVTIP</sequence>
<dbReference type="InterPro" id="IPR029069">
    <property type="entry name" value="HotDog_dom_sf"/>
</dbReference>
<evidence type="ECO:0000259" key="2">
    <source>
        <dbReference type="Pfam" id="PF01575"/>
    </source>
</evidence>
<dbReference type="SUPFAM" id="SSF54637">
    <property type="entry name" value="Thioesterase/thiol ester dehydrase-isomerase"/>
    <property type="match status" value="2"/>
</dbReference>
<dbReference type="InterPro" id="IPR002539">
    <property type="entry name" value="MaoC-like_dom"/>
</dbReference>